<sequence>MDVSRIVEVLQAVNSPDTAPDQRRAAESWLVELRDSAEAWRSAPEWLAMCLSQDQASDSVQAFAFFALAVVEEGARSRWRHLPAAERAAARAAVEGVLAPAAGAGGPALQLTGKAAGALVEMAVWEWPESDPGLLARRVASARDAVAGLIGGADPATAVRRAMVDVEIVSALLGEAVAAAAASAAAGRVASAGGTPATTLSKTSAALASDTVAAGSSVSETVGALALSAVADVMASGAVDVGADVIEAVGKLSDSRIARVVASAPQALAGGRSSRSAELDVALTALHAVPAPCLAHGVAAVAAAAAAAWQLAASNEVDDALAEDPACGVADGAWQCLSAAAGADDGSQAAAVALRLAAAVEALAEPVAVPPGSAPATAVKLGSLSAARPQAEALRVVVSAATVPRWFAATDEVTEALSECLSSLFLPVRRLLAGG</sequence>
<protein>
    <submittedName>
        <fullName evidence="1">Uncharacterized protein</fullName>
    </submittedName>
</protein>
<dbReference type="InterPro" id="IPR011989">
    <property type="entry name" value="ARM-like"/>
</dbReference>
<dbReference type="Proteomes" id="UP000323011">
    <property type="component" value="Unassembled WGS sequence"/>
</dbReference>
<name>A0A5A8CDK6_CAFRO</name>
<reference evidence="1 2" key="1">
    <citation type="submission" date="2019-07" db="EMBL/GenBank/DDBJ databases">
        <title>Genomes of Cafeteria roenbergensis.</title>
        <authorList>
            <person name="Fischer M.G."/>
            <person name="Hackl T."/>
            <person name="Roman M."/>
        </authorList>
    </citation>
    <scope>NUCLEOTIDE SEQUENCE [LARGE SCALE GENOMIC DNA]</scope>
    <source>
        <strain evidence="1 2">BVI</strain>
    </source>
</reference>
<evidence type="ECO:0000313" key="2">
    <source>
        <dbReference type="Proteomes" id="UP000323011"/>
    </source>
</evidence>
<accession>A0A5A8CDK6</accession>
<evidence type="ECO:0000313" key="1">
    <source>
        <dbReference type="EMBL" id="KAA0151223.1"/>
    </source>
</evidence>
<keyword evidence="2" id="KW-1185">Reference proteome</keyword>
<dbReference type="Gene3D" id="1.25.10.10">
    <property type="entry name" value="Leucine-rich Repeat Variant"/>
    <property type="match status" value="1"/>
</dbReference>
<comment type="caution">
    <text evidence="1">The sequence shown here is derived from an EMBL/GenBank/DDBJ whole genome shotgun (WGS) entry which is preliminary data.</text>
</comment>
<organism evidence="1 2">
    <name type="scientific">Cafeteria roenbergensis</name>
    <name type="common">Marine flagellate</name>
    <dbReference type="NCBI Taxonomy" id="33653"/>
    <lineage>
        <taxon>Eukaryota</taxon>
        <taxon>Sar</taxon>
        <taxon>Stramenopiles</taxon>
        <taxon>Bigyra</taxon>
        <taxon>Opalozoa</taxon>
        <taxon>Bicosoecida</taxon>
        <taxon>Cafeteriaceae</taxon>
        <taxon>Cafeteria</taxon>
    </lineage>
</organism>
<gene>
    <name evidence="1" type="ORF">FNF29_04698</name>
</gene>
<dbReference type="AlphaFoldDB" id="A0A5A8CDK6"/>
<proteinExistence type="predicted"/>
<dbReference type="SUPFAM" id="SSF48371">
    <property type="entry name" value="ARM repeat"/>
    <property type="match status" value="1"/>
</dbReference>
<dbReference type="EMBL" id="VLTN01000028">
    <property type="protein sequence ID" value="KAA0151223.1"/>
    <property type="molecule type" value="Genomic_DNA"/>
</dbReference>
<dbReference type="InterPro" id="IPR016024">
    <property type="entry name" value="ARM-type_fold"/>
</dbReference>